<feature type="region of interest" description="Disordered" evidence="1">
    <location>
        <begin position="333"/>
        <end position="353"/>
    </location>
</feature>
<proteinExistence type="predicted"/>
<organism evidence="2 3">
    <name type="scientific">Fusarium torulosum</name>
    <dbReference type="NCBI Taxonomy" id="33205"/>
    <lineage>
        <taxon>Eukaryota</taxon>
        <taxon>Fungi</taxon>
        <taxon>Dikarya</taxon>
        <taxon>Ascomycota</taxon>
        <taxon>Pezizomycotina</taxon>
        <taxon>Sordariomycetes</taxon>
        <taxon>Hypocreomycetidae</taxon>
        <taxon>Hypocreales</taxon>
        <taxon>Nectriaceae</taxon>
        <taxon>Fusarium</taxon>
    </lineage>
</organism>
<comment type="caution">
    <text evidence="2">The sequence shown here is derived from an EMBL/GenBank/DDBJ whole genome shotgun (WGS) entry which is preliminary data.</text>
</comment>
<dbReference type="Proteomes" id="UP001187734">
    <property type="component" value="Unassembled WGS sequence"/>
</dbReference>
<evidence type="ECO:0000313" key="3">
    <source>
        <dbReference type="Proteomes" id="UP001187734"/>
    </source>
</evidence>
<protein>
    <submittedName>
        <fullName evidence="2">Uncharacterized protein</fullName>
    </submittedName>
</protein>
<reference evidence="2" key="1">
    <citation type="submission" date="2018-03" db="EMBL/GenBank/DDBJ databases">
        <authorList>
            <person name="Guldener U."/>
        </authorList>
    </citation>
    <scope>NUCLEOTIDE SEQUENCE</scope>
</reference>
<name>A0AAE8MM15_9HYPO</name>
<dbReference type="AlphaFoldDB" id="A0AAE8MM15"/>
<evidence type="ECO:0000256" key="1">
    <source>
        <dbReference type="SAM" id="MobiDB-lite"/>
    </source>
</evidence>
<accession>A0AAE8MM15</accession>
<dbReference type="EMBL" id="ONZP01000804">
    <property type="protein sequence ID" value="SPJ91001.1"/>
    <property type="molecule type" value="Genomic_DNA"/>
</dbReference>
<keyword evidence="3" id="KW-1185">Reference proteome</keyword>
<evidence type="ECO:0000313" key="2">
    <source>
        <dbReference type="EMBL" id="SPJ91001.1"/>
    </source>
</evidence>
<feature type="compositionally biased region" description="Basic and acidic residues" evidence="1">
    <location>
        <begin position="335"/>
        <end position="353"/>
    </location>
</feature>
<sequence length="490" mass="55473">MDFKNKPDKVPADKFCTQLNTTLPPAVGTTPLDAMITYARAQTCLPSKNADDKDVTVPQLEKWITELERHLLDGGQNWNAAAMDQKAETPDCPGGTPLDLVVRLRELNIQLKFLNAIKRTMSRVRRDMFAVWWNCVTDGTADEAFADKARTLKTKFDDLELKKTACEAAIKELVDDKKMQKGALLTFYQQRDPTLLVGGVSLGWQYDYLDDLLVRVDEQVIGIAKRPKKKNAVTSPWDDFVKSFGGKFPDTVKSTITRLCTEFQALDSAHKAFKEEPDRKTTSLPLFHNQYSAQSPRLKEVEYYNILFETWDLAKITGRSSNLPQLRYEVPGDTIVREKEPPKEKKQPADVEPDKQRIQGRVLLLPQPSFSLGAKIEQLFARTSQTILDHLNGYISPENRALLQTEFYKLAFLSAPLASFSAPNIRNTETNKLDPVKEALRPKAGLDDKKMQVIDIETDSTLFGTSMRSPVRTKNTLFEPIGNNQRYTSH</sequence>
<gene>
    <name evidence="2" type="ORF">FTOL_13403</name>
</gene>